<name>A0A429X748_SIMTE</name>
<proteinExistence type="predicted"/>
<dbReference type="AlphaFoldDB" id="A0A429X748"/>
<dbReference type="SUPFAM" id="SSF56059">
    <property type="entry name" value="Glutathione synthetase ATP-binding domain-like"/>
    <property type="match status" value="1"/>
</dbReference>
<reference evidence="1 2" key="1">
    <citation type="submission" date="2018-12" db="EMBL/GenBank/DDBJ databases">
        <authorList>
            <person name="Sun L."/>
            <person name="Chen Z."/>
        </authorList>
    </citation>
    <scope>NUCLEOTIDE SEQUENCE [LARGE SCALE GENOMIC DNA]</scope>
    <source>
        <strain evidence="1 2">LMG 29736</strain>
    </source>
</reference>
<dbReference type="InterPro" id="IPR026838">
    <property type="entry name" value="YheC/D"/>
</dbReference>
<gene>
    <name evidence="1" type="ORF">D5F11_012725</name>
</gene>
<dbReference type="OrthoDB" id="2078085at2"/>
<comment type="caution">
    <text evidence="1">The sequence shown here is derived from an EMBL/GenBank/DDBJ whole genome shotgun (WGS) entry which is preliminary data.</text>
</comment>
<dbReference type="Pfam" id="PF14398">
    <property type="entry name" value="ATPgrasp_YheCD"/>
    <property type="match status" value="1"/>
</dbReference>
<dbReference type="EMBL" id="QYTW02000012">
    <property type="protein sequence ID" value="RST59219.1"/>
    <property type="molecule type" value="Genomic_DNA"/>
</dbReference>
<protein>
    <submittedName>
        <fullName evidence="1">Uncharacterized protein</fullName>
    </submittedName>
</protein>
<organism evidence="1 2">
    <name type="scientific">Siminovitchia terrae</name>
    <name type="common">Bacillus terrae</name>
    <dbReference type="NCBI Taxonomy" id="1914933"/>
    <lineage>
        <taxon>Bacteria</taxon>
        <taxon>Bacillati</taxon>
        <taxon>Bacillota</taxon>
        <taxon>Bacilli</taxon>
        <taxon>Bacillales</taxon>
        <taxon>Bacillaceae</taxon>
        <taxon>Siminovitchia</taxon>
    </lineage>
</organism>
<evidence type="ECO:0000313" key="2">
    <source>
        <dbReference type="Proteomes" id="UP000287296"/>
    </source>
</evidence>
<dbReference type="Proteomes" id="UP000287296">
    <property type="component" value="Unassembled WGS sequence"/>
</dbReference>
<dbReference type="PANTHER" id="PTHR21621:SF0">
    <property type="entry name" value="BETA-CITRYLGLUTAMATE SYNTHASE B-RELATED"/>
    <property type="match status" value="1"/>
</dbReference>
<accession>A0A429X748</accession>
<evidence type="ECO:0000313" key="1">
    <source>
        <dbReference type="EMBL" id="RST59219.1"/>
    </source>
</evidence>
<sequence length="474" mass="54553">MIIAKMATIQFRKMMGSDCMEKVFKLIPISEDSPCLILNPKQSKLLDETMIKTTIHFGLQKIEVTCKQLDTIKENEIGLSTTVIENLKLPLEVDYEVSIQNGEIIIGPFIGVLITNSRAKLKKKVNKLIPIKKLKQISKQYRLVRGVVVAFSWNGIDQNNSKINGYFYNPSSKKWEEGTFPFPAVIVKRTALSTERKKYLKKLYGSRFFHLASINKWKMYKRLSSNKDLIPHLPKTFLYKKPEDILNHLKSFRTIYVKPLSGFRGIGIEKFIAEPDHYCVKYRSDRKNVTIHFSSDTELLDYVKSKFKSKRYIIQQQIDLEIEKNHSIDFRIALIKNQSGKWEDVGMVGRKGRKGSVVSNLTNGGKMIRAQTLLLTSLNLSEAEALSIRQKMSEIAIKAAEEIDKYDTIFKSGVDIAIDRDHHIWLIELNNRKPYLKFSKVGLKSTIVKVRNSRLFYAKYLAGFPKEKKNTGSK</sequence>
<dbReference type="Gene3D" id="3.30.470.20">
    <property type="entry name" value="ATP-grasp fold, B domain"/>
    <property type="match status" value="1"/>
</dbReference>
<dbReference type="GO" id="GO:0005737">
    <property type="term" value="C:cytoplasm"/>
    <property type="evidence" value="ECO:0007669"/>
    <property type="project" value="TreeGrafter"/>
</dbReference>
<dbReference type="PANTHER" id="PTHR21621">
    <property type="entry name" value="RIBOSOMAL PROTEIN S6 MODIFICATION PROTEIN"/>
    <property type="match status" value="1"/>
</dbReference>
<dbReference type="GO" id="GO:0016879">
    <property type="term" value="F:ligase activity, forming carbon-nitrogen bonds"/>
    <property type="evidence" value="ECO:0007669"/>
    <property type="project" value="TreeGrafter"/>
</dbReference>